<comment type="caution">
    <text evidence="1">The sequence shown here is derived from an EMBL/GenBank/DDBJ whole genome shotgun (WGS) entry which is preliminary data.</text>
</comment>
<gene>
    <name evidence="1" type="ORF">ADK41_12730</name>
</gene>
<protein>
    <submittedName>
        <fullName evidence="1">Uncharacterized protein</fullName>
    </submittedName>
</protein>
<evidence type="ECO:0000313" key="2">
    <source>
        <dbReference type="Proteomes" id="UP000037773"/>
    </source>
</evidence>
<accession>A0A0M8QKL6</accession>
<dbReference type="RefSeq" id="WP_030824472.1">
    <property type="nucleotide sequence ID" value="NZ_LGCN01000120.1"/>
</dbReference>
<name>A0A0M8QKL6_9ACTN</name>
<dbReference type="PATRIC" id="fig|36816.3.peg.2741"/>
<dbReference type="EMBL" id="LGCN01000120">
    <property type="protein sequence ID" value="KOT40583.1"/>
    <property type="molecule type" value="Genomic_DNA"/>
</dbReference>
<dbReference type="OrthoDB" id="4324230at2"/>
<evidence type="ECO:0000313" key="1">
    <source>
        <dbReference type="EMBL" id="KOT40583.1"/>
    </source>
</evidence>
<dbReference type="Proteomes" id="UP000037773">
    <property type="component" value="Unassembled WGS sequence"/>
</dbReference>
<keyword evidence="2" id="KW-1185">Reference proteome</keyword>
<proteinExistence type="predicted"/>
<reference evidence="1 2" key="1">
    <citation type="submission" date="2015-07" db="EMBL/GenBank/DDBJ databases">
        <authorList>
            <person name="Noorani M."/>
        </authorList>
    </citation>
    <scope>NUCLEOTIDE SEQUENCE [LARGE SCALE GENOMIC DNA]</scope>
    <source>
        <strain evidence="1 2">NRRL B-24567</strain>
    </source>
</reference>
<sequence>MNGTSVKVTVMNLVVAYAVLVDASNDCDAVDEVVVAADSWKSAIELMRGCGYRKVPRRPARRTVDDDAAEAAFASPGTVFRKRFGSDAPWAPRSHGGGE</sequence>
<organism evidence="1 2">
    <name type="scientific">Streptomyces caelestis</name>
    <dbReference type="NCBI Taxonomy" id="36816"/>
    <lineage>
        <taxon>Bacteria</taxon>
        <taxon>Bacillati</taxon>
        <taxon>Actinomycetota</taxon>
        <taxon>Actinomycetes</taxon>
        <taxon>Kitasatosporales</taxon>
        <taxon>Streptomycetaceae</taxon>
        <taxon>Streptomyces</taxon>
    </lineage>
</organism>
<dbReference type="AlphaFoldDB" id="A0A0M8QKL6"/>